<feature type="region of interest" description="Disordered" evidence="5">
    <location>
        <begin position="1"/>
        <end position="61"/>
    </location>
</feature>
<dbReference type="SUPFAM" id="SSF52091">
    <property type="entry name" value="SpoIIaa-like"/>
    <property type="match status" value="1"/>
</dbReference>
<feature type="transmembrane region" description="Helical" evidence="6">
    <location>
        <begin position="343"/>
        <end position="364"/>
    </location>
</feature>
<dbReference type="PANTHER" id="PTHR11814">
    <property type="entry name" value="SULFATE TRANSPORTER"/>
    <property type="match status" value="1"/>
</dbReference>
<dbReference type="Proteomes" id="UP000837801">
    <property type="component" value="Unassembled WGS sequence"/>
</dbReference>
<reference evidence="8" key="1">
    <citation type="submission" date="2022-03" db="EMBL/GenBank/DDBJ databases">
        <authorList>
            <person name="Legras J.-L."/>
            <person name="Devillers H."/>
            <person name="Grondin C."/>
        </authorList>
    </citation>
    <scope>NUCLEOTIDE SEQUENCE</scope>
    <source>
        <strain evidence="8">CLIB 1423</strain>
    </source>
</reference>
<organism evidence="8 9">
    <name type="scientific">[Candida] railenensis</name>
    <dbReference type="NCBI Taxonomy" id="45579"/>
    <lineage>
        <taxon>Eukaryota</taxon>
        <taxon>Fungi</taxon>
        <taxon>Dikarya</taxon>
        <taxon>Ascomycota</taxon>
        <taxon>Saccharomycotina</taxon>
        <taxon>Pichiomycetes</taxon>
        <taxon>Debaryomycetaceae</taxon>
        <taxon>Kurtzmaniella</taxon>
    </lineage>
</organism>
<protein>
    <submittedName>
        <fullName evidence="8">Sulfate transporter</fullName>
    </submittedName>
</protein>
<keyword evidence="9" id="KW-1185">Reference proteome</keyword>
<feature type="transmembrane region" description="Helical" evidence="6">
    <location>
        <begin position="376"/>
        <end position="397"/>
    </location>
</feature>
<feature type="compositionally biased region" description="Low complexity" evidence="5">
    <location>
        <begin position="39"/>
        <end position="54"/>
    </location>
</feature>
<dbReference type="Gene3D" id="3.30.750.24">
    <property type="entry name" value="STAS domain"/>
    <property type="match status" value="1"/>
</dbReference>
<dbReference type="InterPro" id="IPR036513">
    <property type="entry name" value="STAS_dom_sf"/>
</dbReference>
<feature type="transmembrane region" description="Helical" evidence="6">
    <location>
        <begin position="256"/>
        <end position="278"/>
    </location>
</feature>
<evidence type="ECO:0000256" key="1">
    <source>
        <dbReference type="ARBA" id="ARBA00004141"/>
    </source>
</evidence>
<feature type="transmembrane region" description="Helical" evidence="6">
    <location>
        <begin position="569"/>
        <end position="596"/>
    </location>
</feature>
<proteinExistence type="predicted"/>
<feature type="compositionally biased region" description="Polar residues" evidence="5">
    <location>
        <begin position="16"/>
        <end position="32"/>
    </location>
</feature>
<evidence type="ECO:0000313" key="9">
    <source>
        <dbReference type="Proteomes" id="UP000837801"/>
    </source>
</evidence>
<feature type="transmembrane region" description="Helical" evidence="6">
    <location>
        <begin position="507"/>
        <end position="525"/>
    </location>
</feature>
<feature type="transmembrane region" description="Helical" evidence="6">
    <location>
        <begin position="168"/>
        <end position="191"/>
    </location>
</feature>
<dbReference type="AlphaFoldDB" id="A0A9P0QU59"/>
<dbReference type="Pfam" id="PF01740">
    <property type="entry name" value="STAS"/>
    <property type="match status" value="1"/>
</dbReference>
<sequence>MVKPKTPTHEIVRSGGVTSPTPSLRHISTTRVNVERGNAAAPMSTQSSTTAQTAGHAKSAFDQRSIQDSVTLESLHPSSKKAFSNLYGSNDETDSIVYKTNGTSSHRSSFTTDRERLQMLAPVPSISIPSQLEYCPTTTSNVEDFDYKTYLPYYLPCLSWIPQYCAEYFVGDLIGGLSLVFFQLPLSLSYASSLAHVPITSGLYSLAISPIIYMVFGSVPQMIVGPEGAISLIVGQAVEPIVHHASKKHPVNPMEIVVVVTFVSGASLLGFGLGRFGFLDNVLSASLLKGFICGVGVVMIINSLVVMLGLSKLMEEVANNPNTPDIHSPFDKFKFLLNYSSKLHPLTFEVSLIGFILILSLRIYKKVAERKKLKYRNYIVYVPEILIVVILSTWVVANWSLDKQGVEIIGKIANDGTPTKLIYNPLSTKLWPLFRKVTTSGFLCAMLGFFESTTASKSLGSTYDLPISSNRELVALGFINLVGSLFGALPAFGGYGRSKINARSARTTMSGAIMAICTIFTIVFLMDYLHFIPKCTLNVVTCVIGISLIEEAPMEIWFHWQSKGYNELLTFGVTVTTTLFFSMEAGIAVGLIYSLIRVIKHSTSSRIQILGRVPGTNTFLNADEPISEQLANMSNDVEITPHATNMAPVESIQRADEHSSLFRSAHRFSSNQLSYFDDDHLTSLNYRALEEIEGCLIVKIPEPLTFTNTSDLKNRLKRVEMYGSTKAHPAQKRVRDAKMTKYIIFDLNGMTEIDSSAAQILKEILTNYEDRKIYSFFIRVNKTIRLRERLKNCGIHQLLLKDLIDLNYFDHQNNSSSYNNAAADGIEPTISASQQKVSGSLANLTETITSPYFDHISDALKVIDLFENSGDAVYREV</sequence>
<evidence type="ECO:0000256" key="5">
    <source>
        <dbReference type="SAM" id="MobiDB-lite"/>
    </source>
</evidence>
<evidence type="ECO:0000259" key="7">
    <source>
        <dbReference type="PROSITE" id="PS50801"/>
    </source>
</evidence>
<accession>A0A9P0QU59</accession>
<dbReference type="InterPro" id="IPR002645">
    <property type="entry name" value="STAS_dom"/>
</dbReference>
<dbReference type="GO" id="GO:0016020">
    <property type="term" value="C:membrane"/>
    <property type="evidence" value="ECO:0007669"/>
    <property type="project" value="UniProtKB-SubCell"/>
</dbReference>
<evidence type="ECO:0000313" key="8">
    <source>
        <dbReference type="EMBL" id="CAH2354590.1"/>
    </source>
</evidence>
<dbReference type="PROSITE" id="PS50801">
    <property type="entry name" value="STAS"/>
    <property type="match status" value="1"/>
</dbReference>
<dbReference type="OrthoDB" id="427213at2759"/>
<dbReference type="EMBL" id="CAKXYY010000017">
    <property type="protein sequence ID" value="CAH2354590.1"/>
    <property type="molecule type" value="Genomic_DNA"/>
</dbReference>
<evidence type="ECO:0000256" key="6">
    <source>
        <dbReference type="SAM" id="Phobius"/>
    </source>
</evidence>
<feature type="domain" description="STAS" evidence="7">
    <location>
        <begin position="685"/>
        <end position="825"/>
    </location>
</feature>
<dbReference type="InterPro" id="IPR001902">
    <property type="entry name" value="SLC26A/SulP_fam"/>
</dbReference>
<keyword evidence="2 6" id="KW-0812">Transmembrane</keyword>
<keyword evidence="3 6" id="KW-1133">Transmembrane helix</keyword>
<comment type="subcellular location">
    <subcellularLocation>
        <location evidence="1">Membrane</location>
        <topology evidence="1">Multi-pass membrane protein</topology>
    </subcellularLocation>
</comment>
<feature type="transmembrane region" description="Helical" evidence="6">
    <location>
        <begin position="290"/>
        <end position="310"/>
    </location>
</feature>
<feature type="transmembrane region" description="Helical" evidence="6">
    <location>
        <begin position="203"/>
        <end position="223"/>
    </location>
</feature>
<dbReference type="GO" id="GO:0055085">
    <property type="term" value="P:transmembrane transport"/>
    <property type="evidence" value="ECO:0007669"/>
    <property type="project" value="InterPro"/>
</dbReference>
<evidence type="ECO:0000256" key="3">
    <source>
        <dbReference type="ARBA" id="ARBA00022989"/>
    </source>
</evidence>
<dbReference type="Pfam" id="PF00916">
    <property type="entry name" value="Sulfate_transp"/>
    <property type="match status" value="1"/>
</dbReference>
<comment type="caution">
    <text evidence="8">The sequence shown here is derived from an EMBL/GenBank/DDBJ whole genome shotgun (WGS) entry which is preliminary data.</text>
</comment>
<evidence type="ECO:0000256" key="2">
    <source>
        <dbReference type="ARBA" id="ARBA00022692"/>
    </source>
</evidence>
<evidence type="ECO:0000256" key="4">
    <source>
        <dbReference type="ARBA" id="ARBA00023136"/>
    </source>
</evidence>
<gene>
    <name evidence="8" type="ORF">CLIB1423_17S02564</name>
</gene>
<name>A0A9P0QU59_9ASCO</name>
<feature type="transmembrane region" description="Helical" evidence="6">
    <location>
        <begin position="473"/>
        <end position="495"/>
    </location>
</feature>
<dbReference type="InterPro" id="IPR011547">
    <property type="entry name" value="SLC26A/SulP_dom"/>
</dbReference>
<dbReference type="CDD" id="cd07042">
    <property type="entry name" value="STAS_SulP_like_sulfate_transporter"/>
    <property type="match status" value="1"/>
</dbReference>
<keyword evidence="4 6" id="KW-0472">Membrane</keyword>